<dbReference type="CDD" id="cd02966">
    <property type="entry name" value="TlpA_like_family"/>
    <property type="match status" value="1"/>
</dbReference>
<sequence>MSQKKLMTLIVAAVIAASSTSASAQQAEPGEAVESSLLLDVGEFVVPEGDLDEVIEYVEELSELQAELDRQYNAAQSKINGALRDASEKVLASDEEISDRHFMLAAKMVLPERIRGVRDASKEEQKKLLELTKRQLRLILEEGEARPNIANAMGLATYLERGGDPEVALEANQAFADMIRESGNTQLRPYQSRFESTAKRLALLGKEIEIEGSLVDGEEFDWSQYRGKVVLVDFWATWCGPCIAEAPNVRKNYDLYHEKGFDVVGISLDSDRERLEAYVEKESVPWVNLFKEGAGWKHPMAVKYGINAIPSVWLVDKEGKVVSLSARGDELGRQLEQLLGPVEEDEAGADEQEGDEEA</sequence>
<dbReference type="InterPro" id="IPR013766">
    <property type="entry name" value="Thioredoxin_domain"/>
</dbReference>
<dbReference type="Proteomes" id="UP001239462">
    <property type="component" value="Unassembled WGS sequence"/>
</dbReference>
<feature type="domain" description="Thioredoxin" evidence="7">
    <location>
        <begin position="201"/>
        <end position="347"/>
    </location>
</feature>
<feature type="region of interest" description="Disordered" evidence="5">
    <location>
        <begin position="338"/>
        <end position="358"/>
    </location>
</feature>
<keyword evidence="2" id="KW-0201">Cytochrome c-type biogenesis</keyword>
<reference evidence="8 9" key="1">
    <citation type="submission" date="2023-06" db="EMBL/GenBank/DDBJ databases">
        <title>Roseiconus lacunae JC819 isolated from Gulf of Mannar region, Tamil Nadu.</title>
        <authorList>
            <person name="Pk S."/>
            <person name="Ch S."/>
            <person name="Ch V.R."/>
        </authorList>
    </citation>
    <scope>NUCLEOTIDE SEQUENCE [LARGE SCALE GENOMIC DNA]</scope>
    <source>
        <strain evidence="8 9">JC819</strain>
    </source>
</reference>
<gene>
    <name evidence="8" type="ORF">QTN89_03245</name>
</gene>
<dbReference type="InterPro" id="IPR013740">
    <property type="entry name" value="Redoxin"/>
</dbReference>
<evidence type="ECO:0000256" key="5">
    <source>
        <dbReference type="SAM" id="MobiDB-lite"/>
    </source>
</evidence>
<feature type="compositionally biased region" description="Acidic residues" evidence="5">
    <location>
        <begin position="342"/>
        <end position="358"/>
    </location>
</feature>
<name>A0ABT7PD74_9BACT</name>
<comment type="subcellular location">
    <subcellularLocation>
        <location evidence="1">Cell envelope</location>
    </subcellularLocation>
</comment>
<dbReference type="RefSeq" id="WP_289162198.1">
    <property type="nucleotide sequence ID" value="NZ_JASZZN010000002.1"/>
</dbReference>
<proteinExistence type="predicted"/>
<organism evidence="8 9">
    <name type="scientific">Roseiconus lacunae</name>
    <dbReference type="NCBI Taxonomy" id="2605694"/>
    <lineage>
        <taxon>Bacteria</taxon>
        <taxon>Pseudomonadati</taxon>
        <taxon>Planctomycetota</taxon>
        <taxon>Planctomycetia</taxon>
        <taxon>Pirellulales</taxon>
        <taxon>Pirellulaceae</taxon>
        <taxon>Roseiconus</taxon>
    </lineage>
</organism>
<evidence type="ECO:0000256" key="2">
    <source>
        <dbReference type="ARBA" id="ARBA00022748"/>
    </source>
</evidence>
<dbReference type="PANTHER" id="PTHR42852:SF6">
    <property type="entry name" value="THIOL:DISULFIDE INTERCHANGE PROTEIN DSBE"/>
    <property type="match status" value="1"/>
</dbReference>
<evidence type="ECO:0000256" key="6">
    <source>
        <dbReference type="SAM" id="SignalP"/>
    </source>
</evidence>
<accession>A0ABT7PD74</accession>
<feature type="chain" id="PRO_5045958853" evidence="6">
    <location>
        <begin position="25"/>
        <end position="358"/>
    </location>
</feature>
<dbReference type="EMBL" id="JASZZN010000002">
    <property type="protein sequence ID" value="MDM4014433.1"/>
    <property type="molecule type" value="Genomic_DNA"/>
</dbReference>
<evidence type="ECO:0000259" key="7">
    <source>
        <dbReference type="PROSITE" id="PS51352"/>
    </source>
</evidence>
<dbReference type="InterPro" id="IPR036249">
    <property type="entry name" value="Thioredoxin-like_sf"/>
</dbReference>
<evidence type="ECO:0000256" key="4">
    <source>
        <dbReference type="ARBA" id="ARBA00023284"/>
    </source>
</evidence>
<keyword evidence="6" id="KW-0732">Signal</keyword>
<dbReference type="PROSITE" id="PS51352">
    <property type="entry name" value="THIOREDOXIN_2"/>
    <property type="match status" value="1"/>
</dbReference>
<dbReference type="InterPro" id="IPR050553">
    <property type="entry name" value="Thioredoxin_ResA/DsbE_sf"/>
</dbReference>
<keyword evidence="4" id="KW-0676">Redox-active center</keyword>
<dbReference type="SUPFAM" id="SSF52833">
    <property type="entry name" value="Thioredoxin-like"/>
    <property type="match status" value="1"/>
</dbReference>
<dbReference type="PANTHER" id="PTHR42852">
    <property type="entry name" value="THIOL:DISULFIDE INTERCHANGE PROTEIN DSBE"/>
    <property type="match status" value="1"/>
</dbReference>
<evidence type="ECO:0000313" key="9">
    <source>
        <dbReference type="Proteomes" id="UP001239462"/>
    </source>
</evidence>
<evidence type="ECO:0000313" key="8">
    <source>
        <dbReference type="EMBL" id="MDM4014433.1"/>
    </source>
</evidence>
<keyword evidence="9" id="KW-1185">Reference proteome</keyword>
<evidence type="ECO:0000256" key="1">
    <source>
        <dbReference type="ARBA" id="ARBA00004196"/>
    </source>
</evidence>
<protein>
    <submittedName>
        <fullName evidence="8">TlpA disulfide reductase family protein</fullName>
    </submittedName>
</protein>
<dbReference type="Pfam" id="PF08534">
    <property type="entry name" value="Redoxin"/>
    <property type="match status" value="1"/>
</dbReference>
<evidence type="ECO:0000256" key="3">
    <source>
        <dbReference type="ARBA" id="ARBA00023157"/>
    </source>
</evidence>
<dbReference type="Gene3D" id="3.40.30.10">
    <property type="entry name" value="Glutaredoxin"/>
    <property type="match status" value="1"/>
</dbReference>
<feature type="signal peptide" evidence="6">
    <location>
        <begin position="1"/>
        <end position="24"/>
    </location>
</feature>
<keyword evidence="3" id="KW-1015">Disulfide bond</keyword>
<comment type="caution">
    <text evidence="8">The sequence shown here is derived from an EMBL/GenBank/DDBJ whole genome shotgun (WGS) entry which is preliminary data.</text>
</comment>